<keyword evidence="2" id="KW-0732">Signal</keyword>
<dbReference type="Proteomes" id="UP000631114">
    <property type="component" value="Unassembled WGS sequence"/>
</dbReference>
<sequence>MERVTKMFLLILAVFLVAFVTGTDGAGRSMKIKNKDKADQPQNLPGGAGTGGGVFPFFPPFGGAAGGGVLTYPPFGAGVGFGPSTFCSFPGLGCIHSPAFAASKNSGGSP</sequence>
<proteinExistence type="predicted"/>
<evidence type="ECO:0008006" key="5">
    <source>
        <dbReference type="Google" id="ProtNLM"/>
    </source>
</evidence>
<evidence type="ECO:0000256" key="1">
    <source>
        <dbReference type="SAM" id="MobiDB-lite"/>
    </source>
</evidence>
<feature type="region of interest" description="Disordered" evidence="1">
    <location>
        <begin position="26"/>
        <end position="51"/>
    </location>
</feature>
<reference evidence="3 4" key="1">
    <citation type="submission" date="2020-10" db="EMBL/GenBank/DDBJ databases">
        <title>The Coptis chinensis genome and diversification of protoberbering-type alkaloids.</title>
        <authorList>
            <person name="Wang B."/>
            <person name="Shu S."/>
            <person name="Song C."/>
            <person name="Liu Y."/>
        </authorList>
    </citation>
    <scope>NUCLEOTIDE SEQUENCE [LARGE SCALE GENOMIC DNA]</scope>
    <source>
        <strain evidence="3">HL-2020</strain>
        <tissue evidence="3">Leaf</tissue>
    </source>
</reference>
<protein>
    <recommendedName>
        <fullName evidence="5">Glycine-rich protein</fullName>
    </recommendedName>
</protein>
<evidence type="ECO:0000256" key="2">
    <source>
        <dbReference type="SAM" id="SignalP"/>
    </source>
</evidence>
<dbReference type="AlphaFoldDB" id="A0A835H5L3"/>
<evidence type="ECO:0000313" key="3">
    <source>
        <dbReference type="EMBL" id="KAF9592202.1"/>
    </source>
</evidence>
<organism evidence="3 4">
    <name type="scientific">Coptis chinensis</name>
    <dbReference type="NCBI Taxonomy" id="261450"/>
    <lineage>
        <taxon>Eukaryota</taxon>
        <taxon>Viridiplantae</taxon>
        <taxon>Streptophyta</taxon>
        <taxon>Embryophyta</taxon>
        <taxon>Tracheophyta</taxon>
        <taxon>Spermatophyta</taxon>
        <taxon>Magnoliopsida</taxon>
        <taxon>Ranunculales</taxon>
        <taxon>Ranunculaceae</taxon>
        <taxon>Coptidoideae</taxon>
        <taxon>Coptis</taxon>
    </lineage>
</organism>
<feature type="chain" id="PRO_5032436152" description="Glycine-rich protein" evidence="2">
    <location>
        <begin position="26"/>
        <end position="110"/>
    </location>
</feature>
<evidence type="ECO:0000313" key="4">
    <source>
        <dbReference type="Proteomes" id="UP000631114"/>
    </source>
</evidence>
<name>A0A835H5L3_9MAGN</name>
<gene>
    <name evidence="3" type="ORF">IFM89_012778</name>
</gene>
<keyword evidence="4" id="KW-1185">Reference proteome</keyword>
<dbReference type="EMBL" id="JADFTS010000008">
    <property type="protein sequence ID" value="KAF9592202.1"/>
    <property type="molecule type" value="Genomic_DNA"/>
</dbReference>
<accession>A0A835H5L3</accession>
<comment type="caution">
    <text evidence="3">The sequence shown here is derived from an EMBL/GenBank/DDBJ whole genome shotgun (WGS) entry which is preliminary data.</text>
</comment>
<feature type="signal peptide" evidence="2">
    <location>
        <begin position="1"/>
        <end position="25"/>
    </location>
</feature>